<feature type="domain" description="Methyl-accepting transducer" evidence="5">
    <location>
        <begin position="144"/>
        <end position="380"/>
    </location>
</feature>
<evidence type="ECO:0000313" key="7">
    <source>
        <dbReference type="Proteomes" id="UP000460290"/>
    </source>
</evidence>
<dbReference type="Proteomes" id="UP000460290">
    <property type="component" value="Unassembled WGS sequence"/>
</dbReference>
<reference evidence="6 7" key="1">
    <citation type="submission" date="2019-12" db="EMBL/GenBank/DDBJ databases">
        <title>Genomic-based taxomic classification of the family Erythrobacteraceae.</title>
        <authorList>
            <person name="Xu L."/>
        </authorList>
    </citation>
    <scope>NUCLEOTIDE SEQUENCE [LARGE SCALE GENOMIC DNA]</scope>
    <source>
        <strain evidence="6 7">KCTC 42006</strain>
    </source>
</reference>
<keyword evidence="1 2" id="KW-0807">Transducer</keyword>
<dbReference type="SUPFAM" id="SSF58104">
    <property type="entry name" value="Methyl-accepting chemotaxis protein (MCP) signaling domain"/>
    <property type="match status" value="1"/>
</dbReference>
<evidence type="ECO:0000313" key="6">
    <source>
        <dbReference type="EMBL" id="MXO82795.1"/>
    </source>
</evidence>
<evidence type="ECO:0000256" key="3">
    <source>
        <dbReference type="SAM" id="Coils"/>
    </source>
</evidence>
<keyword evidence="4" id="KW-0472">Membrane</keyword>
<dbReference type="PANTHER" id="PTHR32089:SF112">
    <property type="entry name" value="LYSOZYME-LIKE PROTEIN-RELATED"/>
    <property type="match status" value="1"/>
</dbReference>
<keyword evidence="4" id="KW-1133">Transmembrane helix</keyword>
<feature type="transmembrane region" description="Helical" evidence="4">
    <location>
        <begin position="12"/>
        <end position="35"/>
    </location>
</feature>
<keyword evidence="4" id="KW-0812">Transmembrane</keyword>
<dbReference type="InterPro" id="IPR004089">
    <property type="entry name" value="MCPsignal_dom"/>
</dbReference>
<dbReference type="Pfam" id="PF00015">
    <property type="entry name" value="MCPsignal"/>
    <property type="match status" value="1"/>
</dbReference>
<keyword evidence="7" id="KW-1185">Reference proteome</keyword>
<evidence type="ECO:0000256" key="2">
    <source>
        <dbReference type="PROSITE-ProRule" id="PRU00284"/>
    </source>
</evidence>
<evidence type="ECO:0000256" key="4">
    <source>
        <dbReference type="SAM" id="Phobius"/>
    </source>
</evidence>
<evidence type="ECO:0000256" key="1">
    <source>
        <dbReference type="ARBA" id="ARBA00023224"/>
    </source>
</evidence>
<feature type="coiled-coil region" evidence="3">
    <location>
        <begin position="88"/>
        <end position="128"/>
    </location>
</feature>
<dbReference type="GO" id="GO:0007165">
    <property type="term" value="P:signal transduction"/>
    <property type="evidence" value="ECO:0007669"/>
    <property type="project" value="UniProtKB-KW"/>
</dbReference>
<dbReference type="SMART" id="SM00283">
    <property type="entry name" value="MA"/>
    <property type="match status" value="1"/>
</dbReference>
<proteinExistence type="predicted"/>
<keyword evidence="3" id="KW-0175">Coiled coil</keyword>
<name>A0A844Z4F4_9SPHN</name>
<comment type="caution">
    <text evidence="6">The sequence shown here is derived from an EMBL/GenBank/DDBJ whole genome shotgun (WGS) entry which is preliminary data.</text>
</comment>
<dbReference type="GO" id="GO:0016020">
    <property type="term" value="C:membrane"/>
    <property type="evidence" value="ECO:0007669"/>
    <property type="project" value="InterPro"/>
</dbReference>
<organism evidence="6 7">
    <name type="scientific">Pontixanthobacter aestiaquae</name>
    <dbReference type="NCBI Taxonomy" id="1509367"/>
    <lineage>
        <taxon>Bacteria</taxon>
        <taxon>Pseudomonadati</taxon>
        <taxon>Pseudomonadota</taxon>
        <taxon>Alphaproteobacteria</taxon>
        <taxon>Sphingomonadales</taxon>
        <taxon>Erythrobacteraceae</taxon>
        <taxon>Pontixanthobacter</taxon>
    </lineage>
</organism>
<sequence length="400" mass="42046">MHSSGLEYFFDLVTAVVILAGISAAILFFGMRFLARDLIHKGSEIVGGMNELAAGRAEFEIEGAHREDEIGDMIRALEVFKLANGRLIRDAKEREERAKAEQDLLVEREREKEERREQQQKLVRSMADSFERTVGDIVSGVAAASSQLKSTAGSMAAAAEQSSNQTNLVVTSMAEASSGVTAAAAASDEFAMSIGEISRQAASSAELARKASESAEQADSTISALSDSAAQVSNVVELIQSIAKRTNLLALNASIEAARGGEAGRGFAVVASEVKELAAQTSRATEEVADQIRAMQSSTTNSVTALRTIGSQIGQLESTAISIASAVDQQSVAGQDLARSIDLAARSSDEVSSSIIGVRETSLATGAAASQVLNSATELEGQAATLRNQVGDFLQKVRKS</sequence>
<dbReference type="AlphaFoldDB" id="A0A844Z4F4"/>
<dbReference type="PROSITE" id="PS50111">
    <property type="entry name" value="CHEMOTAXIS_TRANSDUC_2"/>
    <property type="match status" value="1"/>
</dbReference>
<evidence type="ECO:0000259" key="5">
    <source>
        <dbReference type="PROSITE" id="PS50111"/>
    </source>
</evidence>
<dbReference type="EMBL" id="WTYZ01000001">
    <property type="protein sequence ID" value="MXO82795.1"/>
    <property type="molecule type" value="Genomic_DNA"/>
</dbReference>
<accession>A0A844Z4F4</accession>
<dbReference type="Gene3D" id="1.10.287.950">
    <property type="entry name" value="Methyl-accepting chemotaxis protein"/>
    <property type="match status" value="1"/>
</dbReference>
<protein>
    <submittedName>
        <fullName evidence="6">Methyl-accepting chemotaxis protein</fullName>
    </submittedName>
</protein>
<gene>
    <name evidence="6" type="ORF">GRI35_05385</name>
</gene>
<dbReference type="Gene3D" id="6.10.340.10">
    <property type="match status" value="1"/>
</dbReference>
<dbReference type="PANTHER" id="PTHR32089">
    <property type="entry name" value="METHYL-ACCEPTING CHEMOTAXIS PROTEIN MCPB"/>
    <property type="match status" value="1"/>
</dbReference>
<dbReference type="OrthoDB" id="8482111at2"/>